<dbReference type="AlphaFoldDB" id="M4VZ81"/>
<dbReference type="HOGENOM" id="CLU_3345912_0_0_5"/>
<evidence type="ECO:0000313" key="1">
    <source>
        <dbReference type="EMBL" id="AGH98469.1"/>
    </source>
</evidence>
<dbReference type="STRING" id="349215.A11S_1666"/>
<gene>
    <name evidence="1" type="ORF">A11S_1666</name>
</gene>
<organism evidence="1 2">
    <name type="scientific">Micavibrio aeruginosavorus EPB</name>
    <dbReference type="NCBI Taxonomy" id="349215"/>
    <lineage>
        <taxon>Bacteria</taxon>
        <taxon>Pseudomonadati</taxon>
        <taxon>Bdellovibrionota</taxon>
        <taxon>Bdellovibrionia</taxon>
        <taxon>Bdellovibrionales</taxon>
        <taxon>Pseudobdellovibrionaceae</taxon>
        <taxon>Micavibrio</taxon>
    </lineage>
</organism>
<protein>
    <submittedName>
        <fullName evidence="1">Uncharacterized protein</fullName>
    </submittedName>
</protein>
<accession>M4VZ81</accession>
<evidence type="ECO:0000313" key="2">
    <source>
        <dbReference type="Proteomes" id="UP000011932"/>
    </source>
</evidence>
<name>M4VZ81_9BACT</name>
<dbReference type="KEGG" id="man:A11S_1666"/>
<dbReference type="EMBL" id="CP003538">
    <property type="protein sequence ID" value="AGH98469.1"/>
    <property type="molecule type" value="Genomic_DNA"/>
</dbReference>
<dbReference type="Proteomes" id="UP000011932">
    <property type="component" value="Chromosome"/>
</dbReference>
<sequence>MWAQMRPQMHSQTFETNLKHQNTTVTSADSCGLCFVV</sequence>
<reference evidence="1 2" key="1">
    <citation type="journal article" date="2013" name="ISME J.">
        <title>By their genes ye shall know them: genomic signatures of predatory bacteria.</title>
        <authorList>
            <person name="Pasternak Z."/>
            <person name="Pietrokovski S."/>
            <person name="Rotem O."/>
            <person name="Gophna U."/>
            <person name="Lurie-Weinberger M.N."/>
            <person name="Jurkevitch E."/>
        </authorList>
    </citation>
    <scope>NUCLEOTIDE SEQUENCE [LARGE SCALE GENOMIC DNA]</scope>
    <source>
        <strain evidence="1">EPB</strain>
    </source>
</reference>
<proteinExistence type="predicted"/>